<dbReference type="CDD" id="cd09272">
    <property type="entry name" value="RNase_HI_RT_Ty1"/>
    <property type="match status" value="1"/>
</dbReference>
<evidence type="ECO:0000313" key="2">
    <source>
        <dbReference type="EMBL" id="MBW0538262.1"/>
    </source>
</evidence>
<evidence type="ECO:0000259" key="1">
    <source>
        <dbReference type="Pfam" id="PF07727"/>
    </source>
</evidence>
<dbReference type="Proteomes" id="UP000765509">
    <property type="component" value="Unassembled WGS sequence"/>
</dbReference>
<dbReference type="PANTHER" id="PTHR11439">
    <property type="entry name" value="GAG-POL-RELATED RETROTRANSPOSON"/>
    <property type="match status" value="1"/>
</dbReference>
<keyword evidence="3" id="KW-1185">Reference proteome</keyword>
<sequence>MECLLKIQPNPGQIYPFRAHAIVHIPSEKRGRECLLLTLPKSGHGWIFYDTRTRHIFQSSSETFVDYQYLPVPISGRKGRIPFILNHLKLGKVPTDVIAKEERAVMSTLHQPSDLLIPKTIRAALASNYKSKWLCAAEEELKGFEQHNVWTPISPEKGMKVLGGKWVFDVKRHADGNVEWFKARYVACGFSQRPGVDCFDVYAPTASMSSLRLLLAIKVKYTMALAAFDVRSAYLYSPIKEDVYVQAPGPKSSLPWGGERLLVWVHVDDRIVVGSSDTIVQQFKTALSGELEVQWSDYVSKIVGLRLTCNGHGMQIDQHLLANQIISAYWRPVVHKVNQLPDKMFTSNNSDAIDTSTFQSTIGSLMYLSNGTRPNISYAVHFPAQFAAKPGLCHWEALDHLMGYLSRHPHLSLNYGSTGEAFELWADANWGGKHRCNTSGYLIKLFGNIVAWGFKRQTVIAILTCAAKYVALSEGTQLLSLLRLVSEPILGRQPLSINCDNRAAILIEDDNLLNKRTKYLDIAFYFVNDFIWTHDIALKWVSTAEQQADILTKPLGEVKLKLARDKLFLE</sequence>
<reference evidence="2" key="1">
    <citation type="submission" date="2021-03" db="EMBL/GenBank/DDBJ databases">
        <title>Draft genome sequence of rust myrtle Austropuccinia psidii MF-1, a brazilian biotype.</title>
        <authorList>
            <person name="Quecine M.C."/>
            <person name="Pachon D.M.R."/>
            <person name="Bonatelli M.L."/>
            <person name="Correr F.H."/>
            <person name="Franceschini L.M."/>
            <person name="Leite T.F."/>
            <person name="Margarido G.R.A."/>
            <person name="Almeida C.A."/>
            <person name="Ferrarezi J.A."/>
            <person name="Labate C.A."/>
        </authorList>
    </citation>
    <scope>NUCLEOTIDE SEQUENCE</scope>
    <source>
        <strain evidence="2">MF-1</strain>
    </source>
</reference>
<organism evidence="2 3">
    <name type="scientific">Austropuccinia psidii MF-1</name>
    <dbReference type="NCBI Taxonomy" id="1389203"/>
    <lineage>
        <taxon>Eukaryota</taxon>
        <taxon>Fungi</taxon>
        <taxon>Dikarya</taxon>
        <taxon>Basidiomycota</taxon>
        <taxon>Pucciniomycotina</taxon>
        <taxon>Pucciniomycetes</taxon>
        <taxon>Pucciniales</taxon>
        <taxon>Sphaerophragmiaceae</taxon>
        <taxon>Austropuccinia</taxon>
    </lineage>
</organism>
<proteinExistence type="predicted"/>
<name>A0A9Q3FJL2_9BASI</name>
<dbReference type="EMBL" id="AVOT02042814">
    <property type="protein sequence ID" value="MBW0538262.1"/>
    <property type="molecule type" value="Genomic_DNA"/>
</dbReference>
<feature type="domain" description="Reverse transcriptase Ty1/copia-type" evidence="1">
    <location>
        <begin position="148"/>
        <end position="248"/>
    </location>
</feature>
<dbReference type="SUPFAM" id="SSF56672">
    <property type="entry name" value="DNA/RNA polymerases"/>
    <property type="match status" value="1"/>
</dbReference>
<dbReference type="PANTHER" id="PTHR11439:SF483">
    <property type="entry name" value="PEPTIDE SYNTHASE GLIP-LIKE, PUTATIVE (AFU_ORTHOLOGUE AFUA_3G12920)-RELATED"/>
    <property type="match status" value="1"/>
</dbReference>
<dbReference type="AlphaFoldDB" id="A0A9Q3FJL2"/>
<comment type="caution">
    <text evidence="2">The sequence shown here is derived from an EMBL/GenBank/DDBJ whole genome shotgun (WGS) entry which is preliminary data.</text>
</comment>
<dbReference type="InterPro" id="IPR013103">
    <property type="entry name" value="RVT_2"/>
</dbReference>
<dbReference type="InterPro" id="IPR043502">
    <property type="entry name" value="DNA/RNA_pol_sf"/>
</dbReference>
<gene>
    <name evidence="2" type="ORF">O181_077977</name>
</gene>
<protein>
    <recommendedName>
        <fullName evidence="1">Reverse transcriptase Ty1/copia-type domain-containing protein</fullName>
    </recommendedName>
</protein>
<evidence type="ECO:0000313" key="3">
    <source>
        <dbReference type="Proteomes" id="UP000765509"/>
    </source>
</evidence>
<dbReference type="OrthoDB" id="1645289at2759"/>
<dbReference type="Pfam" id="PF07727">
    <property type="entry name" value="RVT_2"/>
    <property type="match status" value="1"/>
</dbReference>
<accession>A0A9Q3FJL2</accession>